<evidence type="ECO:0008006" key="4">
    <source>
        <dbReference type="Google" id="ProtNLM"/>
    </source>
</evidence>
<keyword evidence="1" id="KW-1133">Transmembrane helix</keyword>
<keyword evidence="1" id="KW-0472">Membrane</keyword>
<name>A0ABZ2MJR5_9MICO</name>
<reference evidence="2 3" key="1">
    <citation type="submission" date="2024-02" db="EMBL/GenBank/DDBJ databases">
        <title>Janibacter sp. nov., isolated from gut of marine sandworm.</title>
        <authorList>
            <person name="Kim B."/>
            <person name="Jun M.O."/>
            <person name="Shin N.-R."/>
        </authorList>
    </citation>
    <scope>NUCLEOTIDE SEQUENCE [LARGE SCALE GENOMIC DNA]</scope>
    <source>
        <strain evidence="2 3">A1S7</strain>
    </source>
</reference>
<dbReference type="Proteomes" id="UP001382727">
    <property type="component" value="Chromosome"/>
</dbReference>
<gene>
    <name evidence="2" type="ORF">V1351_04525</name>
</gene>
<keyword evidence="3" id="KW-1185">Reference proteome</keyword>
<accession>A0ABZ2MJR5</accession>
<evidence type="ECO:0000313" key="2">
    <source>
        <dbReference type="EMBL" id="WXB77334.1"/>
    </source>
</evidence>
<sequence>MSAQTDDRAGKAREMVIVMVLSLTAVLTAWSGFESSKWGGSMSINFSKASSQRIEASRQATHADAARAIDLQVFGIYLKAVSEDDQRLADFAQERFTPHFDVAFTEWKSTKPLKNPSAPKSPFELDSYIPPGAIKATAADERADALFQEGLDDNARGDRYTLLTVLFALVLFFAAFATRIGSRALSWTLVAMTSALMVVGIAFLAALPKLL</sequence>
<evidence type="ECO:0000313" key="3">
    <source>
        <dbReference type="Proteomes" id="UP001382727"/>
    </source>
</evidence>
<dbReference type="RefSeq" id="WP_338751125.1">
    <property type="nucleotide sequence ID" value="NZ_CP144913.1"/>
</dbReference>
<feature type="transmembrane region" description="Helical" evidence="1">
    <location>
        <begin position="15"/>
        <end position="33"/>
    </location>
</feature>
<organism evidence="2 3">
    <name type="scientific">Janibacter alittae</name>
    <dbReference type="NCBI Taxonomy" id="3115209"/>
    <lineage>
        <taxon>Bacteria</taxon>
        <taxon>Bacillati</taxon>
        <taxon>Actinomycetota</taxon>
        <taxon>Actinomycetes</taxon>
        <taxon>Micrococcales</taxon>
        <taxon>Intrasporangiaceae</taxon>
        <taxon>Janibacter</taxon>
    </lineage>
</organism>
<feature type="transmembrane region" description="Helical" evidence="1">
    <location>
        <begin position="160"/>
        <end position="178"/>
    </location>
</feature>
<feature type="transmembrane region" description="Helical" evidence="1">
    <location>
        <begin position="184"/>
        <end position="207"/>
    </location>
</feature>
<evidence type="ECO:0000256" key="1">
    <source>
        <dbReference type="SAM" id="Phobius"/>
    </source>
</evidence>
<protein>
    <recommendedName>
        <fullName evidence="4">DUF4239 domain-containing protein</fullName>
    </recommendedName>
</protein>
<proteinExistence type="predicted"/>
<keyword evidence="1" id="KW-0812">Transmembrane</keyword>
<dbReference type="EMBL" id="CP144913">
    <property type="protein sequence ID" value="WXB77334.1"/>
    <property type="molecule type" value="Genomic_DNA"/>
</dbReference>